<proteinExistence type="inferred from homology"/>
<feature type="non-terminal residue" evidence="9">
    <location>
        <position position="121"/>
    </location>
</feature>
<keyword evidence="4" id="KW-0862">Zinc</keyword>
<evidence type="ECO:0000256" key="5">
    <source>
        <dbReference type="ARBA" id="ARBA00023242"/>
    </source>
</evidence>
<evidence type="ECO:0000256" key="4">
    <source>
        <dbReference type="ARBA" id="ARBA00022833"/>
    </source>
</evidence>
<dbReference type="SUPFAM" id="SSF57667">
    <property type="entry name" value="beta-beta-alpha zinc fingers"/>
    <property type="match status" value="1"/>
</dbReference>
<dbReference type="SMART" id="SM00355">
    <property type="entry name" value="ZnF_C2H2"/>
    <property type="match status" value="3"/>
</dbReference>
<keyword evidence="1" id="KW-0479">Metal-binding</keyword>
<sequence>MLEHRGRAVSHRKTHGITKYHECFQCNFKTDQISHLKRHLICHEDVKPYGCPHCDFTCKSLENLRKHVLKGKKHPGLFLYQCNHCVYKSNLATELRTHYTNVHTDKYNAKTAAIEVKNHLI</sequence>
<dbReference type="PROSITE" id="PS50157">
    <property type="entry name" value="ZINC_FINGER_C2H2_2"/>
    <property type="match status" value="2"/>
</dbReference>
<name>A0A5E4QP98_9NEOP</name>
<dbReference type="GO" id="GO:0008270">
    <property type="term" value="F:zinc ion binding"/>
    <property type="evidence" value="ECO:0007669"/>
    <property type="project" value="UniProtKB-KW"/>
</dbReference>
<evidence type="ECO:0000259" key="8">
    <source>
        <dbReference type="PROSITE" id="PS50157"/>
    </source>
</evidence>
<gene>
    <name evidence="9" type="ORF">LSINAPIS_LOCUS9712</name>
</gene>
<evidence type="ECO:0000256" key="1">
    <source>
        <dbReference type="ARBA" id="ARBA00022723"/>
    </source>
</evidence>
<dbReference type="GO" id="GO:0000978">
    <property type="term" value="F:RNA polymerase II cis-regulatory region sequence-specific DNA binding"/>
    <property type="evidence" value="ECO:0007669"/>
    <property type="project" value="TreeGrafter"/>
</dbReference>
<accession>A0A5E4QP98</accession>
<dbReference type="Gene3D" id="3.30.160.60">
    <property type="entry name" value="Classic Zinc Finger"/>
    <property type="match status" value="1"/>
</dbReference>
<dbReference type="EMBL" id="FZQP02003723">
    <property type="protein sequence ID" value="VVC98675.1"/>
    <property type="molecule type" value="Genomic_DNA"/>
</dbReference>
<dbReference type="InterPro" id="IPR036236">
    <property type="entry name" value="Znf_C2H2_sf"/>
</dbReference>
<feature type="domain" description="C2H2-type" evidence="8">
    <location>
        <begin position="21"/>
        <end position="48"/>
    </location>
</feature>
<dbReference type="Proteomes" id="UP000324832">
    <property type="component" value="Unassembled WGS sequence"/>
</dbReference>
<protein>
    <recommendedName>
        <fullName evidence="8">C2H2-type domain-containing protein</fullName>
    </recommendedName>
</protein>
<evidence type="ECO:0000256" key="7">
    <source>
        <dbReference type="PROSITE-ProRule" id="PRU00042"/>
    </source>
</evidence>
<evidence type="ECO:0000256" key="3">
    <source>
        <dbReference type="ARBA" id="ARBA00022771"/>
    </source>
</evidence>
<evidence type="ECO:0000256" key="2">
    <source>
        <dbReference type="ARBA" id="ARBA00022737"/>
    </source>
</evidence>
<evidence type="ECO:0000313" key="10">
    <source>
        <dbReference type="Proteomes" id="UP000324832"/>
    </source>
</evidence>
<feature type="domain" description="C2H2-type" evidence="8">
    <location>
        <begin position="80"/>
        <end position="108"/>
    </location>
</feature>
<evidence type="ECO:0000313" key="9">
    <source>
        <dbReference type="EMBL" id="VVC98675.1"/>
    </source>
</evidence>
<dbReference type="InterPro" id="IPR050527">
    <property type="entry name" value="Snail/Krueppel_Znf"/>
</dbReference>
<organism evidence="9 10">
    <name type="scientific">Leptidea sinapis</name>
    <dbReference type="NCBI Taxonomy" id="189913"/>
    <lineage>
        <taxon>Eukaryota</taxon>
        <taxon>Metazoa</taxon>
        <taxon>Ecdysozoa</taxon>
        <taxon>Arthropoda</taxon>
        <taxon>Hexapoda</taxon>
        <taxon>Insecta</taxon>
        <taxon>Pterygota</taxon>
        <taxon>Neoptera</taxon>
        <taxon>Endopterygota</taxon>
        <taxon>Lepidoptera</taxon>
        <taxon>Glossata</taxon>
        <taxon>Ditrysia</taxon>
        <taxon>Papilionoidea</taxon>
        <taxon>Pieridae</taxon>
        <taxon>Dismorphiinae</taxon>
        <taxon>Leptidea</taxon>
    </lineage>
</organism>
<keyword evidence="3 7" id="KW-0863">Zinc-finger</keyword>
<keyword evidence="2" id="KW-0677">Repeat</keyword>
<evidence type="ECO:0000256" key="6">
    <source>
        <dbReference type="ARBA" id="ARBA00037948"/>
    </source>
</evidence>
<dbReference type="PANTHER" id="PTHR24388:SF102">
    <property type="entry name" value="ZINC FINGER PROTEIN 407"/>
    <property type="match status" value="1"/>
</dbReference>
<keyword evidence="5" id="KW-0539">Nucleus</keyword>
<dbReference type="PANTHER" id="PTHR24388">
    <property type="entry name" value="ZINC FINGER PROTEIN"/>
    <property type="match status" value="1"/>
</dbReference>
<dbReference type="AlphaFoldDB" id="A0A5E4QP98"/>
<reference evidence="9 10" key="1">
    <citation type="submission" date="2017-07" db="EMBL/GenBank/DDBJ databases">
        <authorList>
            <person name="Talla V."/>
            <person name="Backstrom N."/>
        </authorList>
    </citation>
    <scope>NUCLEOTIDE SEQUENCE [LARGE SCALE GENOMIC DNA]</scope>
</reference>
<comment type="similarity">
    <text evidence="6">Belongs to the snail C2H2-type zinc-finger protein family.</text>
</comment>
<keyword evidence="10" id="KW-1185">Reference proteome</keyword>
<dbReference type="InterPro" id="IPR013087">
    <property type="entry name" value="Znf_C2H2_type"/>
</dbReference>
<dbReference type="GO" id="GO:0000981">
    <property type="term" value="F:DNA-binding transcription factor activity, RNA polymerase II-specific"/>
    <property type="evidence" value="ECO:0007669"/>
    <property type="project" value="TreeGrafter"/>
</dbReference>